<protein>
    <recommendedName>
        <fullName evidence="4">DUF3617 domain-containing protein</fullName>
    </recommendedName>
</protein>
<dbReference type="STRING" id="1931241.BVH74_07070"/>
<dbReference type="EMBL" id="CP020100">
    <property type="protein sequence ID" value="AQZ94528.1"/>
    <property type="molecule type" value="Genomic_DNA"/>
</dbReference>
<evidence type="ECO:0008006" key="4">
    <source>
        <dbReference type="Google" id="ProtNLM"/>
    </source>
</evidence>
<evidence type="ECO:0000313" key="3">
    <source>
        <dbReference type="Proteomes" id="UP000243488"/>
    </source>
</evidence>
<dbReference type="Proteomes" id="UP000243488">
    <property type="component" value="Chromosome"/>
</dbReference>
<dbReference type="RefSeq" id="WP_080049381.1">
    <property type="nucleotide sequence ID" value="NZ_CP020100.1"/>
</dbReference>
<dbReference type="AlphaFoldDB" id="A0A1V0B3L9"/>
<dbReference type="KEGG" id="ppha:BVH74_07070"/>
<reference evidence="2 3" key="1">
    <citation type="submission" date="2017-03" db="EMBL/GenBank/DDBJ databases">
        <title>Complete genome sequence of the novel DNRA strain Pseudomonas sp. S-6-2 isolated from Chinese polluted river sediment. Journal of Biotechnology.</title>
        <authorList>
            <person name="Li J."/>
            <person name="Xiang F."/>
            <person name="Wang L."/>
            <person name="Xi L."/>
            <person name="Liu J."/>
        </authorList>
    </citation>
    <scope>NUCLEOTIDE SEQUENCE [LARGE SCALE GENOMIC DNA]</scope>
    <source>
        <strain evidence="2 3">S-6-2</strain>
    </source>
</reference>
<gene>
    <name evidence="2" type="ORF">BVH74_07070</name>
</gene>
<evidence type="ECO:0000313" key="2">
    <source>
        <dbReference type="EMBL" id="AQZ94528.1"/>
    </source>
</evidence>
<dbReference type="InterPro" id="IPR022061">
    <property type="entry name" value="DUF3617"/>
</dbReference>
<feature type="signal peptide" evidence="1">
    <location>
        <begin position="1"/>
        <end position="20"/>
    </location>
</feature>
<keyword evidence="1" id="KW-0732">Signal</keyword>
<dbReference type="Pfam" id="PF12276">
    <property type="entry name" value="DUF3617"/>
    <property type="match status" value="1"/>
</dbReference>
<feature type="chain" id="PRO_5013002156" description="DUF3617 domain-containing protein" evidence="1">
    <location>
        <begin position="21"/>
        <end position="202"/>
    </location>
</feature>
<organism evidence="2 3">
    <name type="scientific">Halopseudomonas phragmitis</name>
    <dbReference type="NCBI Taxonomy" id="1931241"/>
    <lineage>
        <taxon>Bacteria</taxon>
        <taxon>Pseudomonadati</taxon>
        <taxon>Pseudomonadota</taxon>
        <taxon>Gammaproteobacteria</taxon>
        <taxon>Pseudomonadales</taxon>
        <taxon>Pseudomonadaceae</taxon>
        <taxon>Halopseudomonas</taxon>
    </lineage>
</organism>
<name>A0A1V0B3L9_9GAMM</name>
<proteinExistence type="predicted"/>
<evidence type="ECO:0000256" key="1">
    <source>
        <dbReference type="SAM" id="SignalP"/>
    </source>
</evidence>
<keyword evidence="3" id="KW-1185">Reference proteome</keyword>
<accession>A0A1V0B3L9</accession>
<sequence length="202" mass="21939">MRVLILATSLLTLSLVQAHAQTLSPLPEPGLWRSEATTLVNGQDVIAAMREAQKQMLSSLPEEYRLAMEEMMGGTDDLAVEMQCITAEDASSLIDPASLMAEMREEMPNCNMQISQDGASRLRFTGHCEPGADDGFVGDVQGELLMVSNREMRSSFTGKGRLNIDTDDIPPGMEGLESGPLDIRQTEVSVWVGSDCGELAEM</sequence>